<organism evidence="2 3">
    <name type="scientific">Candidatus Alistipes avicola</name>
    <dbReference type="NCBI Taxonomy" id="2838432"/>
    <lineage>
        <taxon>Bacteria</taxon>
        <taxon>Pseudomonadati</taxon>
        <taxon>Bacteroidota</taxon>
        <taxon>Bacteroidia</taxon>
        <taxon>Bacteroidales</taxon>
        <taxon>Rikenellaceae</taxon>
        <taxon>Alistipes</taxon>
    </lineage>
</organism>
<gene>
    <name evidence="2" type="ORF">H9779_05335</name>
</gene>
<accession>A0A9D2RI74</accession>
<dbReference type="EMBL" id="DWYR01000013">
    <property type="protein sequence ID" value="HJA99005.1"/>
    <property type="molecule type" value="Genomic_DNA"/>
</dbReference>
<evidence type="ECO:0000313" key="2">
    <source>
        <dbReference type="EMBL" id="HJA99005.1"/>
    </source>
</evidence>
<name>A0A9D2RI74_9BACT</name>
<dbReference type="SUPFAM" id="SSF53448">
    <property type="entry name" value="Nucleotide-diphospho-sugar transferases"/>
    <property type="match status" value="1"/>
</dbReference>
<comment type="caution">
    <text evidence="2">The sequence shown here is derived from an EMBL/GenBank/DDBJ whole genome shotgun (WGS) entry which is preliminary data.</text>
</comment>
<dbReference type="Pfam" id="PF00535">
    <property type="entry name" value="Glycos_transf_2"/>
    <property type="match status" value="1"/>
</dbReference>
<reference evidence="2" key="1">
    <citation type="journal article" date="2021" name="PeerJ">
        <title>Extensive microbial diversity within the chicken gut microbiome revealed by metagenomics and culture.</title>
        <authorList>
            <person name="Gilroy R."/>
            <person name="Ravi A."/>
            <person name="Getino M."/>
            <person name="Pursley I."/>
            <person name="Horton D.L."/>
            <person name="Alikhan N.F."/>
            <person name="Baker D."/>
            <person name="Gharbi K."/>
            <person name="Hall N."/>
            <person name="Watson M."/>
            <person name="Adriaenssens E.M."/>
            <person name="Foster-Nyarko E."/>
            <person name="Jarju S."/>
            <person name="Secka A."/>
            <person name="Antonio M."/>
            <person name="Oren A."/>
            <person name="Chaudhuri R.R."/>
            <person name="La Ragione R."/>
            <person name="Hildebrand F."/>
            <person name="Pallen M.J."/>
        </authorList>
    </citation>
    <scope>NUCLEOTIDE SEQUENCE</scope>
    <source>
        <strain evidence="2">CHK169-11906</strain>
    </source>
</reference>
<dbReference type="Gene3D" id="3.90.550.10">
    <property type="entry name" value="Spore Coat Polysaccharide Biosynthesis Protein SpsA, Chain A"/>
    <property type="match status" value="1"/>
</dbReference>
<evidence type="ECO:0000259" key="1">
    <source>
        <dbReference type="Pfam" id="PF00535"/>
    </source>
</evidence>
<dbReference type="InterPro" id="IPR001173">
    <property type="entry name" value="Glyco_trans_2-like"/>
</dbReference>
<dbReference type="Proteomes" id="UP000824259">
    <property type="component" value="Unassembled WGS sequence"/>
</dbReference>
<dbReference type="AlphaFoldDB" id="A0A9D2RI74"/>
<dbReference type="CDD" id="cd00761">
    <property type="entry name" value="Glyco_tranf_GTA_type"/>
    <property type="match status" value="1"/>
</dbReference>
<dbReference type="InterPro" id="IPR050834">
    <property type="entry name" value="Glycosyltransf_2"/>
</dbReference>
<protein>
    <submittedName>
        <fullName evidence="2">Glycosyltransferase family 2 protein</fullName>
    </submittedName>
</protein>
<dbReference type="PANTHER" id="PTHR43685">
    <property type="entry name" value="GLYCOSYLTRANSFERASE"/>
    <property type="match status" value="1"/>
</dbReference>
<proteinExistence type="predicted"/>
<feature type="domain" description="Glycosyltransferase 2-like" evidence="1">
    <location>
        <begin position="6"/>
        <end position="176"/>
    </location>
</feature>
<dbReference type="InterPro" id="IPR029044">
    <property type="entry name" value="Nucleotide-diphossugar_trans"/>
</dbReference>
<dbReference type="PANTHER" id="PTHR43685:SF2">
    <property type="entry name" value="GLYCOSYLTRANSFERASE 2-LIKE DOMAIN-CONTAINING PROTEIN"/>
    <property type="match status" value="1"/>
</dbReference>
<reference evidence="2" key="2">
    <citation type="submission" date="2021-04" db="EMBL/GenBank/DDBJ databases">
        <authorList>
            <person name="Gilroy R."/>
        </authorList>
    </citation>
    <scope>NUCLEOTIDE SEQUENCE</scope>
    <source>
        <strain evidence="2">CHK169-11906</strain>
    </source>
</reference>
<sequence>MKCNISVAIPLYNKEREIARTLRSVLTQTLPPLEIIVVDDGSTDHSAEEVERIGSPLVRLILQENRGVSAARNRALEEARGEYVALLDGDDLWECGYLAEIARLIATYPGCGAYATAFRVDDGHTLTLGNTPQTEGVVDFFTESLTRYVLIPSTTTLDRSLARSLGGFPEGMRMGEDQYFWTRLARTAKVCFSPEPLVRYSKAASNRSASIYRPEQTRFRFEDLYDPATTDASNEYIARAALGKALIVSAKGGTQEAARSADFFSYTRYSRRTLRKVRLLNRLPVSWRTPLLNAYNRLVWILARKGM</sequence>
<evidence type="ECO:0000313" key="3">
    <source>
        <dbReference type="Proteomes" id="UP000824259"/>
    </source>
</evidence>